<dbReference type="EMBL" id="PDNU01000015">
    <property type="protein sequence ID" value="PHK95174.1"/>
    <property type="molecule type" value="Genomic_DNA"/>
</dbReference>
<feature type="domain" description="GST C-terminal" evidence="2">
    <location>
        <begin position="96"/>
        <end position="219"/>
    </location>
</feature>
<dbReference type="Proteomes" id="UP000223527">
    <property type="component" value="Unassembled WGS sequence"/>
</dbReference>
<gene>
    <name evidence="3" type="ORF">CR162_10450</name>
</gene>
<sequence length="219" mass="23606">MALRIYGVARSRATRPLWLARELGLDHEQVPVIQSYRLPDAAAPDAPLNTASPAFLAVNPNGQVPSIDDDGFVLHESLAITLYLARKHGGPLAPRDLREEALMTMWTLWAATHAEENALAVLTHLPPASPKHDAARAAAAVAALRRPFAALEKALREGGGHLVGGRFTVADLNVAEVLRYAQPAGELFAEFPAVASWIAACQSRPAFRAMMAEREKEPA</sequence>
<keyword evidence="4" id="KW-1185">Reference proteome</keyword>
<dbReference type="Pfam" id="PF13409">
    <property type="entry name" value="GST_N_2"/>
    <property type="match status" value="1"/>
</dbReference>
<dbReference type="InterPro" id="IPR004045">
    <property type="entry name" value="Glutathione_S-Trfase_N"/>
</dbReference>
<dbReference type="OrthoDB" id="9810080at2"/>
<dbReference type="CDD" id="cd03046">
    <property type="entry name" value="GST_N_GTT1_like"/>
    <property type="match status" value="1"/>
</dbReference>
<dbReference type="Gene3D" id="3.40.30.10">
    <property type="entry name" value="Glutaredoxin"/>
    <property type="match status" value="1"/>
</dbReference>
<feature type="domain" description="GST N-terminal" evidence="1">
    <location>
        <begin position="1"/>
        <end position="92"/>
    </location>
</feature>
<evidence type="ECO:0000313" key="3">
    <source>
        <dbReference type="EMBL" id="PHK95174.1"/>
    </source>
</evidence>
<dbReference type="InterPro" id="IPR004046">
    <property type="entry name" value="GST_C"/>
</dbReference>
<dbReference type="PROSITE" id="PS50404">
    <property type="entry name" value="GST_NTER"/>
    <property type="match status" value="1"/>
</dbReference>
<dbReference type="RefSeq" id="WP_099095507.1">
    <property type="nucleotide sequence ID" value="NZ_PDNU01000015.1"/>
</dbReference>
<evidence type="ECO:0000313" key="4">
    <source>
        <dbReference type="Proteomes" id="UP000223527"/>
    </source>
</evidence>
<dbReference type="InterPro" id="IPR010987">
    <property type="entry name" value="Glutathione-S-Trfase_C-like"/>
</dbReference>
<reference evidence="3 4" key="1">
    <citation type="submission" date="2017-10" db="EMBL/GenBank/DDBJ databases">
        <authorList>
            <person name="Banno H."/>
            <person name="Chua N.-H."/>
        </authorList>
    </citation>
    <scope>NUCLEOTIDE SEQUENCE [LARGE SCALE GENOMIC DNA]</scope>
    <source>
        <strain evidence="3 4">YW11</strain>
    </source>
</reference>
<proteinExistence type="predicted"/>
<keyword evidence="3" id="KW-0808">Transferase</keyword>
<name>A0A2C7ADL7_9PROT</name>
<dbReference type="PANTHER" id="PTHR44051">
    <property type="entry name" value="GLUTATHIONE S-TRANSFERASE-RELATED"/>
    <property type="match status" value="1"/>
</dbReference>
<evidence type="ECO:0000259" key="2">
    <source>
        <dbReference type="PROSITE" id="PS50405"/>
    </source>
</evidence>
<dbReference type="PROSITE" id="PS50405">
    <property type="entry name" value="GST_CTER"/>
    <property type="match status" value="1"/>
</dbReference>
<protein>
    <submittedName>
        <fullName evidence="3">Glutathione S-transferase</fullName>
    </submittedName>
</protein>
<dbReference type="SUPFAM" id="SSF47616">
    <property type="entry name" value="GST C-terminal domain-like"/>
    <property type="match status" value="1"/>
</dbReference>
<dbReference type="SFLD" id="SFLDG00358">
    <property type="entry name" value="Main_(cytGST)"/>
    <property type="match status" value="1"/>
</dbReference>
<dbReference type="InterPro" id="IPR036249">
    <property type="entry name" value="Thioredoxin-like_sf"/>
</dbReference>
<dbReference type="PANTHER" id="PTHR44051:SF8">
    <property type="entry name" value="GLUTATHIONE S-TRANSFERASE GSTA"/>
    <property type="match status" value="1"/>
</dbReference>
<dbReference type="InterPro" id="IPR040079">
    <property type="entry name" value="Glutathione_S-Trfase"/>
</dbReference>
<dbReference type="AlphaFoldDB" id="A0A2C7ADL7"/>
<evidence type="ECO:0000259" key="1">
    <source>
        <dbReference type="PROSITE" id="PS50404"/>
    </source>
</evidence>
<dbReference type="GO" id="GO:0016740">
    <property type="term" value="F:transferase activity"/>
    <property type="evidence" value="ECO:0007669"/>
    <property type="project" value="UniProtKB-KW"/>
</dbReference>
<comment type="caution">
    <text evidence="3">The sequence shown here is derived from an EMBL/GenBank/DDBJ whole genome shotgun (WGS) entry which is preliminary data.</text>
</comment>
<dbReference type="SUPFAM" id="SSF52833">
    <property type="entry name" value="Thioredoxin-like"/>
    <property type="match status" value="1"/>
</dbReference>
<dbReference type="SFLD" id="SFLDS00019">
    <property type="entry name" value="Glutathione_Transferase_(cytos"/>
    <property type="match status" value="1"/>
</dbReference>
<organism evidence="3 4">
    <name type="scientific">Teichococcus rhizosphaerae</name>
    <dbReference type="NCBI Taxonomy" id="1335062"/>
    <lineage>
        <taxon>Bacteria</taxon>
        <taxon>Pseudomonadati</taxon>
        <taxon>Pseudomonadota</taxon>
        <taxon>Alphaproteobacteria</taxon>
        <taxon>Acetobacterales</taxon>
        <taxon>Roseomonadaceae</taxon>
        <taxon>Roseomonas</taxon>
    </lineage>
</organism>
<dbReference type="InterPro" id="IPR036282">
    <property type="entry name" value="Glutathione-S-Trfase_C_sf"/>
</dbReference>
<dbReference type="Gene3D" id="1.20.1050.10">
    <property type="match status" value="1"/>
</dbReference>
<dbReference type="Pfam" id="PF00043">
    <property type="entry name" value="GST_C"/>
    <property type="match status" value="1"/>
</dbReference>
<accession>A0A2C7ADL7</accession>